<dbReference type="HOGENOM" id="CLU_130561_0_0_1"/>
<protein>
    <submittedName>
        <fullName evidence="1">Uncharacterized protein</fullName>
    </submittedName>
</protein>
<dbReference type="InParanoid" id="A0A0B2UN01"/>
<dbReference type="AlphaFoldDB" id="A0A0B2UN01"/>
<accession>A0A0B2UN01</accession>
<organism evidence="1 2">
    <name type="scientific">Ordospora colligata OC4</name>
    <dbReference type="NCBI Taxonomy" id="1354746"/>
    <lineage>
        <taxon>Eukaryota</taxon>
        <taxon>Fungi</taxon>
        <taxon>Fungi incertae sedis</taxon>
        <taxon>Microsporidia</taxon>
        <taxon>Ordosporidae</taxon>
        <taxon>Ordospora</taxon>
    </lineage>
</organism>
<gene>
    <name evidence="1" type="ORF">M896_021640</name>
</gene>
<dbReference type="Proteomes" id="UP000031056">
    <property type="component" value="Unassembled WGS sequence"/>
</dbReference>
<name>A0A0B2UN01_9MICR</name>
<proteinExistence type="predicted"/>
<dbReference type="RefSeq" id="XP_014564367.1">
    <property type="nucleotide sequence ID" value="XM_014708881.1"/>
</dbReference>
<sequence length="172" mass="20075">MHLANRIIPMLRQLDQPSDFQLYRDILKSNTKLPAYEWASLCKLVKTNKVYNILRMNLSSREAEILGNALKKMSLNKVDDMIDILIKTNHKSSSILLKYIIEKKKKIDIRPIQNYLEEQITQGDAKFRMLKVIFALLKNYPNSITPKILDFCHTTDHPICREILESAMDVIE</sequence>
<evidence type="ECO:0000313" key="2">
    <source>
        <dbReference type="Proteomes" id="UP000031056"/>
    </source>
</evidence>
<reference evidence="1 2" key="1">
    <citation type="journal article" date="2014" name="MBio">
        <title>The Ordospora colligata genome; evolution of extreme reduction in microsporidia and host-to-parasite horizontal gene transfer.</title>
        <authorList>
            <person name="Pombert J.-F."/>
            <person name="Haag K.L."/>
            <person name="Beidas S."/>
            <person name="Ebert D."/>
            <person name="Keeling P.J."/>
        </authorList>
    </citation>
    <scope>NUCLEOTIDE SEQUENCE [LARGE SCALE GENOMIC DNA]</scope>
    <source>
        <strain evidence="1 2">OC4</strain>
    </source>
</reference>
<dbReference type="EMBL" id="JOKQ01000002">
    <property type="protein sequence ID" value="KHN70325.1"/>
    <property type="molecule type" value="Genomic_DNA"/>
</dbReference>
<evidence type="ECO:0000313" key="1">
    <source>
        <dbReference type="EMBL" id="KHN70325.1"/>
    </source>
</evidence>
<keyword evidence="2" id="KW-1185">Reference proteome</keyword>
<dbReference type="GeneID" id="26261259"/>
<comment type="caution">
    <text evidence="1">The sequence shown here is derived from an EMBL/GenBank/DDBJ whole genome shotgun (WGS) entry which is preliminary data.</text>
</comment>
<dbReference type="VEuPathDB" id="MicrosporidiaDB:M896_021640"/>
<dbReference type="OrthoDB" id="2188464at2759"/>